<comment type="caution">
    <text evidence="2">The sequence shown here is derived from an EMBL/GenBank/DDBJ whole genome shotgun (WGS) entry which is preliminary data.</text>
</comment>
<sequence length="107" mass="11436">MLWTIARYPVIPCPKDEMEKFEAENSRRENRALPLAGPEPSAATTAADASPCAPFGRASERGSSEDPSTIACDALLIDISCQYRQISGSIVQRDSAATSPDVCAVFS</sequence>
<organism evidence="2 3">
    <name type="scientific">Hohenbuehelia grisea</name>
    <dbReference type="NCBI Taxonomy" id="104357"/>
    <lineage>
        <taxon>Eukaryota</taxon>
        <taxon>Fungi</taxon>
        <taxon>Dikarya</taxon>
        <taxon>Basidiomycota</taxon>
        <taxon>Agaricomycotina</taxon>
        <taxon>Agaricomycetes</taxon>
        <taxon>Agaricomycetidae</taxon>
        <taxon>Agaricales</taxon>
        <taxon>Pleurotineae</taxon>
        <taxon>Pleurotaceae</taxon>
        <taxon>Hohenbuehelia</taxon>
    </lineage>
</organism>
<evidence type="ECO:0000313" key="3">
    <source>
        <dbReference type="Proteomes" id="UP001556367"/>
    </source>
</evidence>
<feature type="region of interest" description="Disordered" evidence="1">
    <location>
        <begin position="23"/>
        <end position="67"/>
    </location>
</feature>
<reference evidence="3" key="1">
    <citation type="submission" date="2024-06" db="EMBL/GenBank/DDBJ databases">
        <title>Multi-omics analyses provide insights into the biosynthesis of the anticancer antibiotic pleurotin in Hohenbuehelia grisea.</title>
        <authorList>
            <person name="Weaver J.A."/>
            <person name="Alberti F."/>
        </authorList>
    </citation>
    <scope>NUCLEOTIDE SEQUENCE [LARGE SCALE GENOMIC DNA]</scope>
    <source>
        <strain evidence="3">T-177</strain>
    </source>
</reference>
<dbReference type="EMBL" id="JASNQZ010000015">
    <property type="protein sequence ID" value="KAL0947600.1"/>
    <property type="molecule type" value="Genomic_DNA"/>
</dbReference>
<dbReference type="Proteomes" id="UP001556367">
    <property type="component" value="Unassembled WGS sequence"/>
</dbReference>
<name>A0ABR3IW51_9AGAR</name>
<keyword evidence="3" id="KW-1185">Reference proteome</keyword>
<feature type="compositionally biased region" description="Low complexity" evidence="1">
    <location>
        <begin position="38"/>
        <end position="54"/>
    </location>
</feature>
<evidence type="ECO:0000256" key="1">
    <source>
        <dbReference type="SAM" id="MobiDB-lite"/>
    </source>
</evidence>
<protein>
    <submittedName>
        <fullName evidence="2">Uncharacterized protein</fullName>
    </submittedName>
</protein>
<evidence type="ECO:0000313" key="2">
    <source>
        <dbReference type="EMBL" id="KAL0947600.1"/>
    </source>
</evidence>
<gene>
    <name evidence="2" type="ORF">HGRIS_013689</name>
</gene>
<proteinExistence type="predicted"/>
<accession>A0ABR3IW51</accession>